<gene>
    <name evidence="2" type="ORF">AGLY_009964</name>
</gene>
<dbReference type="PANTHER" id="PTHR20916">
    <property type="entry name" value="CYSTEINE AND GLYCINE-RICH PROTEIN 2 BINDING PROTEIN"/>
    <property type="match status" value="1"/>
</dbReference>
<dbReference type="PROSITE" id="PS51186">
    <property type="entry name" value="GNAT"/>
    <property type="match status" value="1"/>
</dbReference>
<feature type="domain" description="N-acetyltransferase" evidence="1">
    <location>
        <begin position="360"/>
        <end position="511"/>
    </location>
</feature>
<organism evidence="2 3">
    <name type="scientific">Aphis glycines</name>
    <name type="common">Soybean aphid</name>
    <dbReference type="NCBI Taxonomy" id="307491"/>
    <lineage>
        <taxon>Eukaryota</taxon>
        <taxon>Metazoa</taxon>
        <taxon>Ecdysozoa</taxon>
        <taxon>Arthropoda</taxon>
        <taxon>Hexapoda</taxon>
        <taxon>Insecta</taxon>
        <taxon>Pterygota</taxon>
        <taxon>Neoptera</taxon>
        <taxon>Paraneoptera</taxon>
        <taxon>Hemiptera</taxon>
        <taxon>Sternorrhyncha</taxon>
        <taxon>Aphidomorpha</taxon>
        <taxon>Aphidoidea</taxon>
        <taxon>Aphididae</taxon>
        <taxon>Aphidini</taxon>
        <taxon>Aphis</taxon>
        <taxon>Aphis</taxon>
    </lineage>
</organism>
<name>A0A6G0TG41_APHGL</name>
<dbReference type="EMBL" id="VYZN01000039">
    <property type="protein sequence ID" value="KAE9532341.1"/>
    <property type="molecule type" value="Genomic_DNA"/>
</dbReference>
<protein>
    <recommendedName>
        <fullName evidence="1">N-acetyltransferase domain-containing protein</fullName>
    </recommendedName>
</protein>
<proteinExistence type="predicted"/>
<dbReference type="PANTHER" id="PTHR20916:SF26">
    <property type="entry name" value="CYSTEINE-RICH PROTEIN 2-BINDING PROTEIN"/>
    <property type="match status" value="1"/>
</dbReference>
<dbReference type="OrthoDB" id="4080456at2759"/>
<evidence type="ECO:0000313" key="3">
    <source>
        <dbReference type="Proteomes" id="UP000475862"/>
    </source>
</evidence>
<sequence>MELTINTSSFTDYLHMHKKSNRNRGSITKRLRAKSKNTFLAFNEWFEKEHDYCLPIKKRSEYDLKCNTSKLDNEDFDAINKSLKLDSLSSDVSKTTNLEKINVNNELSSCSLYAIDVTTELLKDALLENQKNQINYIQSTKISKDSIHSSDDYVSNILNSCNQSDITPRLNNKNIIQPSDNKKEKLCVSRECTPPKFSPMDIDSDMIKLFPTLDYSTEHNLNDFSRKQESNYNEINIETKTTILTENPEETKSVKPVLVNKSIVDTVSQSLPIESDNKVKSKLPYNLQKLSAGNPANIIIDHQLASEQYISIFNRYQSKLEEQFIEQVENPSPLLLRDLLCGSKPKTIISPYTHRHLKPYIFRDLVTKPLWLQMLNELKEHFRKKKGLPKTTEMQSIDYITESLLYPDFSVIALYKNLVIGFGFMVPDISTNENYITFLFTRPHWTNCGIAKFMIYHLIQTCMTRDITLHVAVNNPAMILYQKFGFKIEEFVQNFYENYIPADSEMSKHAFFIRLRRVMILQFILIL</sequence>
<evidence type="ECO:0000313" key="2">
    <source>
        <dbReference type="EMBL" id="KAE9532341.1"/>
    </source>
</evidence>
<dbReference type="GO" id="GO:0004402">
    <property type="term" value="F:histone acetyltransferase activity"/>
    <property type="evidence" value="ECO:0007669"/>
    <property type="project" value="TreeGrafter"/>
</dbReference>
<dbReference type="CDD" id="cd04301">
    <property type="entry name" value="NAT_SF"/>
    <property type="match status" value="1"/>
</dbReference>
<dbReference type="InterPro" id="IPR000182">
    <property type="entry name" value="GNAT_dom"/>
</dbReference>
<dbReference type="AlphaFoldDB" id="A0A6G0TG41"/>
<dbReference type="Proteomes" id="UP000475862">
    <property type="component" value="Unassembled WGS sequence"/>
</dbReference>
<dbReference type="Pfam" id="PF00583">
    <property type="entry name" value="Acetyltransf_1"/>
    <property type="match status" value="1"/>
</dbReference>
<comment type="caution">
    <text evidence="2">The sequence shown here is derived from an EMBL/GenBank/DDBJ whole genome shotgun (WGS) entry which is preliminary data.</text>
</comment>
<evidence type="ECO:0000259" key="1">
    <source>
        <dbReference type="PROSITE" id="PS51186"/>
    </source>
</evidence>
<dbReference type="SUPFAM" id="SSF55729">
    <property type="entry name" value="Acyl-CoA N-acyltransferases (Nat)"/>
    <property type="match status" value="1"/>
</dbReference>
<accession>A0A6G0TG41</accession>
<dbReference type="InterPro" id="IPR016181">
    <property type="entry name" value="Acyl_CoA_acyltransferase"/>
</dbReference>
<reference evidence="2 3" key="1">
    <citation type="submission" date="2019-08" db="EMBL/GenBank/DDBJ databases">
        <title>The genome of the soybean aphid Biotype 1, its phylome, world population structure and adaptation to the North American continent.</title>
        <authorList>
            <person name="Giordano R."/>
            <person name="Donthu R.K."/>
            <person name="Hernandez A.G."/>
            <person name="Wright C.L."/>
            <person name="Zimin A.V."/>
        </authorList>
    </citation>
    <scope>NUCLEOTIDE SEQUENCE [LARGE SCALE GENOMIC DNA]</scope>
    <source>
        <tissue evidence="2">Whole aphids</tissue>
    </source>
</reference>
<keyword evidence="3" id="KW-1185">Reference proteome</keyword>
<dbReference type="Gene3D" id="3.40.630.30">
    <property type="match status" value="1"/>
</dbReference>